<feature type="region of interest" description="Disordered" evidence="2">
    <location>
        <begin position="400"/>
        <end position="427"/>
    </location>
</feature>
<sequence>MEQKNNSISIGVLTSKILTKNVTEIDEINASTDDFDEKLTKLYNLAVVSTSSEQLALEKSTENIQNPVRSQVAEINLEDLNFTINATRKHIKENNIQKAKYFFNKSKEYFNLIKNFDNNKKSYKDTLETLRLAIQNMTNNTDDDNYEKNLRQIEEKRNYTQSLIENIRMPTPKYTPPVSPSLPQEMPYQTPMPNYSFQRDPENFYEAEASTSKNDLDQSTYEIHQNFKEALNSEIYNNQVKTTFLKLIEIALTFLQNELYITTVENLKLFQQYLQSELDLNDIHISFNLYDCERLKQLAELAEKFINNFRCQPDSLPDLITAIRKNQNLIDISKEPESIGRAFFTIISNDLDYSQLPIITVTRSDYNNIKNKNVKLLLNLYDAHQAILFKEDRSSPINLTGYETDTAASGRSSRTRKRKTKESTPAAVEISSDEEEEFLDEFQKERKRQKLYDENFLRNRASEFSKTYINNNLKKLLAVTDSMKRLYDFCNCKNSLQTIPSTANYGSLIRKLNTYNMSFVEMNINFYELLFPLTLYDQYSSEVTFTIINYIFMASSYFQNCINNFVNMRNEFNKMAQLHQPDSIVMFVIKFNFICDMRNFVLQYLEDISANKQPNMKILNVLIMRDKIVKKEFSKLHVQSYAKSSFAKNSKYLDKLIKLMNADFNII</sequence>
<evidence type="ECO:0000313" key="3">
    <source>
        <dbReference type="EMBL" id="UZE89728.1"/>
    </source>
</evidence>
<dbReference type="Proteomes" id="UP001264959">
    <property type="component" value="Segment"/>
</dbReference>
<name>A0A9E8C347_9ABAC</name>
<evidence type="ECO:0000313" key="4">
    <source>
        <dbReference type="Proteomes" id="UP001264959"/>
    </source>
</evidence>
<protein>
    <submittedName>
        <fullName evidence="3">VP80</fullName>
    </submittedName>
</protein>
<evidence type="ECO:0000256" key="1">
    <source>
        <dbReference type="SAM" id="Coils"/>
    </source>
</evidence>
<feature type="coiled-coil region" evidence="1">
    <location>
        <begin position="113"/>
        <end position="140"/>
    </location>
</feature>
<dbReference type="GO" id="GO:0019028">
    <property type="term" value="C:viral capsid"/>
    <property type="evidence" value="ECO:0007669"/>
    <property type="project" value="InterPro"/>
</dbReference>
<keyword evidence="1" id="KW-0175">Coiled coil</keyword>
<proteinExistence type="predicted"/>
<dbReference type="EMBL" id="ON704650">
    <property type="protein sequence ID" value="UZE89728.1"/>
    <property type="molecule type" value="Genomic_DNA"/>
</dbReference>
<feature type="compositionally biased region" description="Polar residues" evidence="2">
    <location>
        <begin position="400"/>
        <end position="410"/>
    </location>
</feature>
<keyword evidence="4" id="KW-1185">Reference proteome</keyword>
<dbReference type="InterPro" id="IPR009893">
    <property type="entry name" value="Nucleo_P80/P87"/>
</dbReference>
<dbReference type="Pfam" id="PF07267">
    <property type="entry name" value="Nucleo_P87"/>
    <property type="match status" value="1"/>
</dbReference>
<reference evidence="3" key="1">
    <citation type="journal article" date="2022" name="Viruses">
        <title>The Parapoynx stagnalis Nucleopolyhedrovirus (PastNPV), a Divergent Member of the Alphabaculovirus Group I Clade, Encodes a Homolog of Ran GTPase.</title>
        <authorList>
            <person name="Harrison R.L."/>
            <person name="Rowley D.L."/>
        </authorList>
    </citation>
    <scope>NUCLEOTIDE SEQUENCE</scope>
    <source>
        <strain evidence="3">BCIPV-473</strain>
    </source>
</reference>
<accession>A0A9E8C347</accession>
<organism evidence="3 4">
    <name type="scientific">Parapoynx stagnalis nucleopolyhedrovirus</name>
    <dbReference type="NCBI Taxonomy" id="2993413"/>
    <lineage>
        <taxon>Viruses</taxon>
        <taxon>Viruses incertae sedis</taxon>
        <taxon>Naldaviricetes</taxon>
        <taxon>Lefavirales</taxon>
        <taxon>Baculoviridae</taxon>
        <taxon>Alphabaculovirus</taxon>
        <taxon>Alphabaculovirus pastagnalis</taxon>
    </lineage>
</organism>
<evidence type="ECO:0000256" key="2">
    <source>
        <dbReference type="SAM" id="MobiDB-lite"/>
    </source>
</evidence>